<evidence type="ECO:0000256" key="3">
    <source>
        <dbReference type="SAM" id="Phobius"/>
    </source>
</evidence>
<dbReference type="InterPro" id="IPR000608">
    <property type="entry name" value="UBC"/>
</dbReference>
<feature type="compositionally biased region" description="Low complexity" evidence="2">
    <location>
        <begin position="240"/>
        <end position="255"/>
    </location>
</feature>
<dbReference type="SMART" id="SM00212">
    <property type="entry name" value="UBCc"/>
    <property type="match status" value="1"/>
</dbReference>
<keyword evidence="3" id="KW-1133">Transmembrane helix</keyword>
<dbReference type="SUPFAM" id="SSF54495">
    <property type="entry name" value="UBC-like"/>
    <property type="match status" value="1"/>
</dbReference>
<keyword evidence="1" id="KW-0833">Ubl conjugation pathway</keyword>
<dbReference type="CDD" id="cd23799">
    <property type="entry name" value="UBCc_UBE2J"/>
    <property type="match status" value="1"/>
</dbReference>
<protein>
    <recommendedName>
        <fullName evidence="4">UBC core domain-containing protein</fullName>
    </recommendedName>
</protein>
<name>A0A3L6NTX3_FUSOX</name>
<feature type="transmembrane region" description="Helical" evidence="3">
    <location>
        <begin position="290"/>
        <end position="314"/>
    </location>
</feature>
<dbReference type="InterPro" id="IPR016135">
    <property type="entry name" value="UBQ-conjugating_enzyme/RWD"/>
</dbReference>
<keyword evidence="3" id="KW-0812">Transmembrane</keyword>
<dbReference type="FunFam" id="3.10.110.10:FF:000093">
    <property type="entry name" value="Ubiquitin conjugating enzyme (UbcF), putative"/>
    <property type="match status" value="1"/>
</dbReference>
<reference evidence="5 6" key="1">
    <citation type="journal article" date="2018" name="Sci. Rep.">
        <title>Characterisation of pathogen-specific regions and novel effector candidates in Fusarium oxysporum f. sp. cepae.</title>
        <authorList>
            <person name="Armitage A.D."/>
            <person name="Taylor A."/>
            <person name="Sobczyk M.K."/>
            <person name="Baxter L."/>
            <person name="Greenfield B.P."/>
            <person name="Bates H.J."/>
            <person name="Wilson F."/>
            <person name="Jackson A.C."/>
            <person name="Ott S."/>
            <person name="Harrison R.J."/>
            <person name="Clarkson J.P."/>
        </authorList>
    </citation>
    <scope>NUCLEOTIDE SEQUENCE [LARGE SCALE GENOMIC DNA]</scope>
    <source>
        <strain evidence="5 6">FoC_Fus2</strain>
    </source>
</reference>
<keyword evidence="3" id="KW-0472">Membrane</keyword>
<dbReference type="EMBL" id="MRCU01000003">
    <property type="protein sequence ID" value="RKK21801.1"/>
    <property type="molecule type" value="Genomic_DNA"/>
</dbReference>
<feature type="transmembrane region" description="Helical" evidence="3">
    <location>
        <begin position="412"/>
        <end position="432"/>
    </location>
</feature>
<dbReference type="AlphaFoldDB" id="A0A3L6NTX3"/>
<dbReference type="Gene3D" id="3.10.110.10">
    <property type="entry name" value="Ubiquitin Conjugating Enzyme"/>
    <property type="match status" value="1"/>
</dbReference>
<evidence type="ECO:0000259" key="4">
    <source>
        <dbReference type="PROSITE" id="PS50127"/>
    </source>
</evidence>
<dbReference type="InterPro" id="IPR050113">
    <property type="entry name" value="Ub_conjugating_enzyme"/>
</dbReference>
<evidence type="ECO:0000256" key="1">
    <source>
        <dbReference type="ARBA" id="ARBA00022786"/>
    </source>
</evidence>
<feature type="domain" description="UBC core" evidence="4">
    <location>
        <begin position="11"/>
        <end position="162"/>
    </location>
</feature>
<evidence type="ECO:0000313" key="6">
    <source>
        <dbReference type="Proteomes" id="UP000270866"/>
    </source>
</evidence>
<dbReference type="Proteomes" id="UP000270866">
    <property type="component" value="Chromosome 5"/>
</dbReference>
<proteinExistence type="predicted"/>
<comment type="caution">
    <text evidence="5">The sequence shown here is derived from an EMBL/GenBank/DDBJ whole genome shotgun (WGS) entry which is preliminary data.</text>
</comment>
<gene>
    <name evidence="5" type="ORF">BFJ65_g4431</name>
</gene>
<evidence type="ECO:0000256" key="2">
    <source>
        <dbReference type="SAM" id="MobiDB-lite"/>
    </source>
</evidence>
<feature type="region of interest" description="Disordered" evidence="2">
    <location>
        <begin position="170"/>
        <end position="189"/>
    </location>
</feature>
<sequence length="461" mass="51193">MATPKFSSKSPTIRRILREAAEISNSPSADYTAEPLESDLFEWHFTLKGPPNSVYSNGIYHGRIVLPPTYPLRPPSFRFMTPSGRFEANREICLSISGHHEETWQPAWGVRTALVALRSFMETDARGQLGGLETTDAVRQRLANESPAFKCATCGKTNGEIIKECEERAKEASSSAQEVEIPKELNMGWRDEMGAKKEGESQPEQKNDDAETAQLAEGFVQTAPDAVTAANDSSAPQPPAENRNPTPTRTTPLPVPVAQGLVPQAAAQAQAQQARRATDDGVPLWLDRTIVVLVVLLVALVLKIIFAVHTIFFYENPPTVYIIKVIVMIEPENTNPEEAVSPWKLEMANRGYYIQSKILHIPDRFGFLSPGPPSLQVFDVDGVIALLFYLSFMGTIEALVLIHSWLYEYFRWFLVYFFFGVNCELILGLWIITCIGHYFKRGHSEGSCTAGAVAEEKAQST</sequence>
<feature type="region of interest" description="Disordered" evidence="2">
    <location>
        <begin position="226"/>
        <end position="255"/>
    </location>
</feature>
<dbReference type="PROSITE" id="PS50127">
    <property type="entry name" value="UBC_2"/>
    <property type="match status" value="1"/>
</dbReference>
<dbReference type="Pfam" id="PF00179">
    <property type="entry name" value="UQ_con"/>
    <property type="match status" value="1"/>
</dbReference>
<dbReference type="PANTHER" id="PTHR24067">
    <property type="entry name" value="UBIQUITIN-CONJUGATING ENZYME E2"/>
    <property type="match status" value="1"/>
</dbReference>
<feature type="transmembrane region" description="Helical" evidence="3">
    <location>
        <begin position="383"/>
        <end position="406"/>
    </location>
</feature>
<evidence type="ECO:0000313" key="5">
    <source>
        <dbReference type="EMBL" id="RKK21801.1"/>
    </source>
</evidence>
<organism evidence="5 6">
    <name type="scientific">Fusarium oxysporum f. sp. cepae</name>
    <dbReference type="NCBI Taxonomy" id="396571"/>
    <lineage>
        <taxon>Eukaryota</taxon>
        <taxon>Fungi</taxon>
        <taxon>Dikarya</taxon>
        <taxon>Ascomycota</taxon>
        <taxon>Pezizomycotina</taxon>
        <taxon>Sordariomycetes</taxon>
        <taxon>Hypocreomycetidae</taxon>
        <taxon>Hypocreales</taxon>
        <taxon>Nectriaceae</taxon>
        <taxon>Fusarium</taxon>
        <taxon>Fusarium oxysporum species complex</taxon>
    </lineage>
</organism>
<accession>A0A3L6NTX3</accession>